<comment type="caution">
    <text evidence="14">The sequence shown here is derived from an EMBL/GenBank/DDBJ whole genome shotgun (WGS) entry which is preliminary data.</text>
</comment>
<keyword evidence="11 12" id="KW-0066">ATP synthesis</keyword>
<dbReference type="Pfam" id="PF00006">
    <property type="entry name" value="ATP-synt_ab"/>
    <property type="match status" value="1"/>
</dbReference>
<reference evidence="14 16" key="1">
    <citation type="submission" date="2019-07" db="EMBL/GenBank/DDBJ databases">
        <authorList>
            <person name="Qu J.-H."/>
        </authorList>
    </citation>
    <scope>NUCLEOTIDE SEQUENCE [LARGE SCALE GENOMIC DNA]</scope>
    <source>
        <strain evidence="14 16">MDT1-10-3</strain>
    </source>
</reference>
<dbReference type="FunFam" id="1.10.1140.10:FF:000001">
    <property type="entry name" value="ATP synthase subunit beta"/>
    <property type="match status" value="1"/>
</dbReference>
<dbReference type="InterPro" id="IPR024034">
    <property type="entry name" value="ATPase_F1/V1_b/a_C"/>
</dbReference>
<dbReference type="InterPro" id="IPR005722">
    <property type="entry name" value="ATP_synth_F1_bsu"/>
</dbReference>
<evidence type="ECO:0000256" key="6">
    <source>
        <dbReference type="ARBA" id="ARBA00022840"/>
    </source>
</evidence>
<evidence type="ECO:0000256" key="3">
    <source>
        <dbReference type="ARBA" id="ARBA00022448"/>
    </source>
</evidence>
<dbReference type="FunFam" id="3.40.50.300:FF:000004">
    <property type="entry name" value="ATP synthase subunit beta"/>
    <property type="match status" value="1"/>
</dbReference>
<evidence type="ECO:0000256" key="12">
    <source>
        <dbReference type="HAMAP-Rule" id="MF_01347"/>
    </source>
</evidence>
<dbReference type="Proteomes" id="UP001570846">
    <property type="component" value="Unassembled WGS sequence"/>
</dbReference>
<organism evidence="14 16">
    <name type="scientific">Rufibacter glacialis</name>
    <dbReference type="NCBI Taxonomy" id="1259555"/>
    <lineage>
        <taxon>Bacteria</taxon>
        <taxon>Pseudomonadati</taxon>
        <taxon>Bacteroidota</taxon>
        <taxon>Cytophagia</taxon>
        <taxon>Cytophagales</taxon>
        <taxon>Hymenobacteraceae</taxon>
        <taxon>Rufibacter</taxon>
    </lineage>
</organism>
<dbReference type="Gene3D" id="2.40.10.170">
    <property type="match status" value="1"/>
</dbReference>
<dbReference type="CDD" id="cd18115">
    <property type="entry name" value="ATP-synt_F1_beta_N"/>
    <property type="match status" value="1"/>
</dbReference>
<name>A0A5M8QJK8_9BACT</name>
<dbReference type="Gene3D" id="3.40.50.300">
    <property type="entry name" value="P-loop containing nucleotide triphosphate hydrolases"/>
    <property type="match status" value="1"/>
</dbReference>
<dbReference type="CDD" id="cd01133">
    <property type="entry name" value="F1-ATPase_beta_CD"/>
    <property type="match status" value="1"/>
</dbReference>
<dbReference type="AlphaFoldDB" id="A0A5M8QJK8"/>
<evidence type="ECO:0000256" key="8">
    <source>
        <dbReference type="ARBA" id="ARBA00023065"/>
    </source>
</evidence>
<evidence type="ECO:0000256" key="7">
    <source>
        <dbReference type="ARBA" id="ARBA00022967"/>
    </source>
</evidence>
<keyword evidence="4 12" id="KW-0547">Nucleotide-binding</keyword>
<dbReference type="Proteomes" id="UP000323866">
    <property type="component" value="Unassembled WGS sequence"/>
</dbReference>
<dbReference type="OrthoDB" id="9801639at2"/>
<dbReference type="SUPFAM" id="SSF50615">
    <property type="entry name" value="N-terminal domain of alpha and beta subunits of F1 ATP synthase"/>
    <property type="match status" value="1"/>
</dbReference>
<dbReference type="InterPro" id="IPR050053">
    <property type="entry name" value="ATPase_alpha/beta_chains"/>
</dbReference>
<keyword evidence="7 12" id="KW-1278">Translocase</keyword>
<protein>
    <recommendedName>
        <fullName evidence="12">ATP synthase subunit beta</fullName>
        <ecNumber evidence="12">7.1.2.2</ecNumber>
    </recommendedName>
    <alternativeName>
        <fullName evidence="12">ATP synthase F1 sector subunit beta</fullName>
    </alternativeName>
    <alternativeName>
        <fullName evidence="12">F-ATPase subunit beta</fullName>
    </alternativeName>
</protein>
<proteinExistence type="inferred from homology"/>
<keyword evidence="10 12" id="KW-0139">CF(1)</keyword>
<dbReference type="EMBL" id="JBGOGF010000001">
    <property type="protein sequence ID" value="MFA1769827.1"/>
    <property type="molecule type" value="Genomic_DNA"/>
</dbReference>
<evidence type="ECO:0000256" key="11">
    <source>
        <dbReference type="ARBA" id="ARBA00023310"/>
    </source>
</evidence>
<evidence type="ECO:0000256" key="9">
    <source>
        <dbReference type="ARBA" id="ARBA00023136"/>
    </source>
</evidence>
<dbReference type="InterPro" id="IPR000194">
    <property type="entry name" value="ATPase_F1/V1/A1_a/bsu_nucl-bd"/>
</dbReference>
<feature type="domain" description="AAA+ ATPase" evidence="13">
    <location>
        <begin position="146"/>
        <end position="363"/>
    </location>
</feature>
<evidence type="ECO:0000313" key="17">
    <source>
        <dbReference type="Proteomes" id="UP001570846"/>
    </source>
</evidence>
<evidence type="ECO:0000313" key="15">
    <source>
        <dbReference type="EMBL" id="MFA1769827.1"/>
    </source>
</evidence>
<dbReference type="Pfam" id="PF22919">
    <property type="entry name" value="ATP-synt_VA_C"/>
    <property type="match status" value="1"/>
</dbReference>
<dbReference type="InterPro" id="IPR055190">
    <property type="entry name" value="ATP-synt_VA_C"/>
</dbReference>
<keyword evidence="3 12" id="KW-0813">Transport</keyword>
<dbReference type="Gene3D" id="1.10.1140.10">
    <property type="entry name" value="Bovine Mitochondrial F1-atpase, Atp Synthase Beta Chain, Chain D, domain 3"/>
    <property type="match status" value="1"/>
</dbReference>
<dbReference type="InterPro" id="IPR027417">
    <property type="entry name" value="P-loop_NTPase"/>
</dbReference>
<evidence type="ECO:0000259" key="13">
    <source>
        <dbReference type="SMART" id="SM00382"/>
    </source>
</evidence>
<dbReference type="PANTHER" id="PTHR15184:SF71">
    <property type="entry name" value="ATP SYNTHASE SUBUNIT BETA, MITOCHONDRIAL"/>
    <property type="match status" value="1"/>
</dbReference>
<keyword evidence="8 12" id="KW-0406">Ion transport</keyword>
<comment type="function">
    <text evidence="12">Produces ATP from ADP in the presence of a proton gradient across the membrane. The catalytic sites are hosted primarily by the beta subunits.</text>
</comment>
<dbReference type="RefSeq" id="WP_149097651.1">
    <property type="nucleotide sequence ID" value="NZ_BMMG01000002.1"/>
</dbReference>
<dbReference type="PANTHER" id="PTHR15184">
    <property type="entry name" value="ATP SYNTHASE"/>
    <property type="match status" value="1"/>
</dbReference>
<evidence type="ECO:0000256" key="1">
    <source>
        <dbReference type="ARBA" id="ARBA00004170"/>
    </source>
</evidence>
<evidence type="ECO:0000313" key="16">
    <source>
        <dbReference type="Proteomes" id="UP000323866"/>
    </source>
</evidence>
<dbReference type="HAMAP" id="MF_01347">
    <property type="entry name" value="ATP_synth_beta_bact"/>
    <property type="match status" value="1"/>
</dbReference>
<comment type="catalytic activity">
    <reaction evidence="12">
        <text>ATP + H2O + 4 H(+)(in) = ADP + phosphate + 5 H(+)(out)</text>
        <dbReference type="Rhea" id="RHEA:57720"/>
        <dbReference type="ChEBI" id="CHEBI:15377"/>
        <dbReference type="ChEBI" id="CHEBI:15378"/>
        <dbReference type="ChEBI" id="CHEBI:30616"/>
        <dbReference type="ChEBI" id="CHEBI:43474"/>
        <dbReference type="ChEBI" id="CHEBI:456216"/>
        <dbReference type="EC" id="7.1.2.2"/>
    </reaction>
</comment>
<evidence type="ECO:0000256" key="2">
    <source>
        <dbReference type="ARBA" id="ARBA00008936"/>
    </source>
</evidence>
<keyword evidence="5 12" id="KW-0375">Hydrogen ion transport</keyword>
<dbReference type="PROSITE" id="PS00152">
    <property type="entry name" value="ATPASE_ALPHA_BETA"/>
    <property type="match status" value="1"/>
</dbReference>
<keyword evidence="9 12" id="KW-0472">Membrane</keyword>
<dbReference type="NCBIfam" id="TIGR01039">
    <property type="entry name" value="atpD"/>
    <property type="match status" value="1"/>
</dbReference>
<gene>
    <name evidence="12 14" type="primary">atpD</name>
    <name evidence="15" type="ORF">ACD591_00870</name>
    <name evidence="14" type="ORF">FOE74_05780</name>
</gene>
<keyword evidence="12" id="KW-1003">Cell membrane</keyword>
<evidence type="ECO:0000256" key="5">
    <source>
        <dbReference type="ARBA" id="ARBA00022781"/>
    </source>
</evidence>
<comment type="subcellular location">
    <subcellularLocation>
        <location evidence="12">Cell membrane</location>
        <topology evidence="12">Peripheral membrane protein</topology>
    </subcellularLocation>
    <subcellularLocation>
        <location evidence="1">Membrane</location>
        <topology evidence="1">Peripheral membrane protein</topology>
    </subcellularLocation>
</comment>
<evidence type="ECO:0000256" key="4">
    <source>
        <dbReference type="ARBA" id="ARBA00022741"/>
    </source>
</evidence>
<dbReference type="GO" id="GO:0005886">
    <property type="term" value="C:plasma membrane"/>
    <property type="evidence" value="ECO:0007669"/>
    <property type="project" value="UniProtKB-SubCell"/>
</dbReference>
<evidence type="ECO:0000313" key="14">
    <source>
        <dbReference type="EMBL" id="KAA6435458.1"/>
    </source>
</evidence>
<dbReference type="Pfam" id="PF02874">
    <property type="entry name" value="ATP-synt_ab_N"/>
    <property type="match status" value="1"/>
</dbReference>
<dbReference type="EC" id="7.1.2.2" evidence="12"/>
<dbReference type="GO" id="GO:0005524">
    <property type="term" value="F:ATP binding"/>
    <property type="evidence" value="ECO:0007669"/>
    <property type="project" value="UniProtKB-UniRule"/>
</dbReference>
<dbReference type="SMART" id="SM00382">
    <property type="entry name" value="AAA"/>
    <property type="match status" value="1"/>
</dbReference>
<dbReference type="SUPFAM" id="SSF47917">
    <property type="entry name" value="C-terminal domain of alpha and beta subunits of F1 ATP synthase"/>
    <property type="match status" value="1"/>
</dbReference>
<dbReference type="EMBL" id="VKKZ01000019">
    <property type="protein sequence ID" value="KAA6435458.1"/>
    <property type="molecule type" value="Genomic_DNA"/>
</dbReference>
<dbReference type="InterPro" id="IPR003593">
    <property type="entry name" value="AAA+_ATPase"/>
</dbReference>
<dbReference type="InterPro" id="IPR036121">
    <property type="entry name" value="ATPase_F1/V1/A1_a/bsu_N_sf"/>
</dbReference>
<dbReference type="InterPro" id="IPR020003">
    <property type="entry name" value="ATPase_a/bsu_AS"/>
</dbReference>
<reference evidence="15 17" key="3">
    <citation type="submission" date="2024-08" db="EMBL/GenBank/DDBJ databases">
        <authorList>
            <person name="Wei W."/>
        </authorList>
    </citation>
    <scope>NUCLEOTIDE SEQUENCE [LARGE SCALE GENOMIC DNA]</scope>
    <source>
        <strain evidence="15 17">XU2</strain>
    </source>
</reference>
<evidence type="ECO:0000256" key="10">
    <source>
        <dbReference type="ARBA" id="ARBA00023196"/>
    </source>
</evidence>
<keyword evidence="17" id="KW-1185">Reference proteome</keyword>
<dbReference type="GO" id="GO:0045259">
    <property type="term" value="C:proton-transporting ATP synthase complex"/>
    <property type="evidence" value="ECO:0007669"/>
    <property type="project" value="UniProtKB-KW"/>
</dbReference>
<feature type="binding site" evidence="12">
    <location>
        <begin position="154"/>
        <end position="161"/>
    </location>
    <ligand>
        <name>ATP</name>
        <dbReference type="ChEBI" id="CHEBI:30616"/>
    </ligand>
</feature>
<dbReference type="CDD" id="cd18110">
    <property type="entry name" value="ATP-synt_F1_beta_C"/>
    <property type="match status" value="1"/>
</dbReference>
<sequence length="501" mass="54151">MANIGRITQVIGPVVDVSFSGENSKLPKIMDALVVVKENGARVVLETQQHLGEDRVRTIAMDATEGLTRGMEVTDLAAPISMPTGDNVLGRLFNVIGDAIDGIPQPASLVDLPIHRNAPRFEDLSTSSEVLYTGIKVIDLIEPYSKGGKIGLFGGAGVGKTVLIQELINNIAKGHGGLSVFAGVGERTREGNDLLREMIESGIVRYGDEFMESMEHGGWDLSKVDQEALKESKATFVFGQMNEPPGARARVALSGLTIAESFRDGDGTGAGRDILFFIDNIFRFTQAGSEVSALLGRMPSAVGYQPTLATEMGAMQERITSTKRGSITSVQAVYVPADDLTDPAPATTFAHLDATTVLSRKISELGIYPAVDPLDSTSRILTADVVGAEHYNTAQRVKEILQRYKELQDIIAILGMDELSEEDKLVVHRARRVQRFLSQPFHVAEQFTGLKGVLVDIKDTIRGFNEIMDGLHDNLPEAAFNLVGTIEDAVAKGQKMMAEAK</sequence>
<keyword evidence="6 12" id="KW-0067">ATP-binding</keyword>
<dbReference type="SUPFAM" id="SSF52540">
    <property type="entry name" value="P-loop containing nucleoside triphosphate hydrolases"/>
    <property type="match status" value="1"/>
</dbReference>
<reference evidence="14 16" key="2">
    <citation type="submission" date="2019-09" db="EMBL/GenBank/DDBJ databases">
        <title>A bacterium isolated from glacier soil.</title>
        <authorList>
            <person name="Liu Q."/>
        </authorList>
    </citation>
    <scope>NUCLEOTIDE SEQUENCE [LARGE SCALE GENOMIC DNA]</scope>
    <source>
        <strain evidence="14 16">MDT1-10-3</strain>
    </source>
</reference>
<comment type="similarity">
    <text evidence="2 12">Belongs to the ATPase alpha/beta chains family.</text>
</comment>
<dbReference type="GO" id="GO:0046933">
    <property type="term" value="F:proton-transporting ATP synthase activity, rotational mechanism"/>
    <property type="evidence" value="ECO:0007669"/>
    <property type="project" value="UniProtKB-UniRule"/>
</dbReference>
<dbReference type="InterPro" id="IPR004100">
    <property type="entry name" value="ATPase_F1/V1/A1_a/bsu_N"/>
</dbReference>
<accession>A0A5M8QJK8</accession>